<dbReference type="EMBL" id="JBHSAY010000029">
    <property type="protein sequence ID" value="MFC4136366.1"/>
    <property type="molecule type" value="Genomic_DNA"/>
</dbReference>
<sequence>MSVDEMVGRALRDLADEVRPEHDPYSRIRTRHRRSRRRRNAAVATTVAGALAVAWVTVGPQNAPEPPPATGFDAQRSWEQRLADTPVRGKLAAADPGYLADVDRLIGEHRRGGLYLTRYAVRETHILYLDDVGPWRIAIVAFALADPGAEAWTQASAIFRAPKGAPATELTRIEALNSYSDGLGPFTHAEFVDENKTSIAAVVALAPAGCTVYSAAWPDLNRWQAEPTGSYLVREASTARAEWWRVECGGRVREKMPAPYDTGILPITDQVVHQELRTARGTPDGQLAREALEGERTPLGPAVLSGLPRIVWGGRIDWPGGDAAGRTGVTTVVAAPRVTGGWSGTVSIRYDRDTGTGLGIGRSLFTEENPADPHTTVAVRLDDTASGVLVITPKTATGVRVLVGGALVAQAPVANDAAVVTVADPLSAEFEALDATGRVVGRTRINQPPIDDAIDGWSTM</sequence>
<keyword evidence="1" id="KW-1133">Transmembrane helix</keyword>
<evidence type="ECO:0000313" key="3">
    <source>
        <dbReference type="Proteomes" id="UP001595816"/>
    </source>
</evidence>
<feature type="transmembrane region" description="Helical" evidence="1">
    <location>
        <begin position="41"/>
        <end position="58"/>
    </location>
</feature>
<accession>A0ABV8LZ30</accession>
<evidence type="ECO:0000256" key="1">
    <source>
        <dbReference type="SAM" id="Phobius"/>
    </source>
</evidence>
<dbReference type="RefSeq" id="WP_253750927.1">
    <property type="nucleotide sequence ID" value="NZ_JAMZDZ010000001.1"/>
</dbReference>
<keyword evidence="1" id="KW-0812">Transmembrane</keyword>
<name>A0ABV8LZ30_9ACTN</name>
<comment type="caution">
    <text evidence="2">The sequence shown here is derived from an EMBL/GenBank/DDBJ whole genome shotgun (WGS) entry which is preliminary data.</text>
</comment>
<keyword evidence="1" id="KW-0472">Membrane</keyword>
<evidence type="ECO:0000313" key="2">
    <source>
        <dbReference type="EMBL" id="MFC4136366.1"/>
    </source>
</evidence>
<gene>
    <name evidence="2" type="ORF">ACFOZ4_37655</name>
</gene>
<keyword evidence="3" id="KW-1185">Reference proteome</keyword>
<organism evidence="2 3">
    <name type="scientific">Hamadaea flava</name>
    <dbReference type="NCBI Taxonomy" id="1742688"/>
    <lineage>
        <taxon>Bacteria</taxon>
        <taxon>Bacillati</taxon>
        <taxon>Actinomycetota</taxon>
        <taxon>Actinomycetes</taxon>
        <taxon>Micromonosporales</taxon>
        <taxon>Micromonosporaceae</taxon>
        <taxon>Hamadaea</taxon>
    </lineage>
</organism>
<proteinExistence type="predicted"/>
<reference evidence="3" key="1">
    <citation type="journal article" date="2019" name="Int. J. Syst. Evol. Microbiol.">
        <title>The Global Catalogue of Microorganisms (GCM) 10K type strain sequencing project: providing services to taxonomists for standard genome sequencing and annotation.</title>
        <authorList>
            <consortium name="The Broad Institute Genomics Platform"/>
            <consortium name="The Broad Institute Genome Sequencing Center for Infectious Disease"/>
            <person name="Wu L."/>
            <person name="Ma J."/>
        </authorList>
    </citation>
    <scope>NUCLEOTIDE SEQUENCE [LARGE SCALE GENOMIC DNA]</scope>
    <source>
        <strain evidence="3">CGMCC 4.7289</strain>
    </source>
</reference>
<protein>
    <submittedName>
        <fullName evidence="2">Uncharacterized protein</fullName>
    </submittedName>
</protein>
<dbReference type="Proteomes" id="UP001595816">
    <property type="component" value="Unassembled WGS sequence"/>
</dbReference>